<feature type="domain" description="TIR" evidence="1">
    <location>
        <begin position="10"/>
        <end position="132"/>
    </location>
</feature>
<gene>
    <name evidence="2" type="ORF">IAC10_13210</name>
</gene>
<dbReference type="EMBL" id="DVIU01000273">
    <property type="protein sequence ID" value="HIS37558.1"/>
    <property type="molecule type" value="Genomic_DNA"/>
</dbReference>
<evidence type="ECO:0000313" key="3">
    <source>
        <dbReference type="Proteomes" id="UP000823928"/>
    </source>
</evidence>
<comment type="caution">
    <text evidence="2">The sequence shown here is derived from an EMBL/GenBank/DDBJ whole genome shotgun (WGS) entry which is preliminary data.</text>
</comment>
<dbReference type="Proteomes" id="UP000823928">
    <property type="component" value="Unassembled WGS sequence"/>
</dbReference>
<keyword evidence="2" id="KW-0675">Receptor</keyword>
<organism evidence="2 3">
    <name type="scientific">Candidatus Scatousia excrementigallinarum</name>
    <dbReference type="NCBI Taxonomy" id="2840935"/>
    <lineage>
        <taxon>Bacteria</taxon>
        <taxon>Candidatus Scatousia</taxon>
    </lineage>
</organism>
<evidence type="ECO:0000259" key="1">
    <source>
        <dbReference type="PROSITE" id="PS50104"/>
    </source>
</evidence>
<dbReference type="InterPro" id="IPR035897">
    <property type="entry name" value="Toll_tir_struct_dom_sf"/>
</dbReference>
<sequence length="254" mass="29414">MRDTILSASNQMKVFICFAAEDRYNIAEPIAYNLKNYGIDIWYDRLNLLLGDNRIDKNIIDGAKNCKYAILIISKVTNKSKCAMEEIEVIKKRYSNKKVVVFPIIYNLKPEEIPTSLVWVKQLIFKEVTHRSGTREICNHIACKITNDILNNLSLKKLNDVIDNNLLNIPNEVVKLIYAYLGIDTENLNARVALLYAIYICIVSSNQSANVRRIITKIFERIYSEARLCLEVDYRELWLLENSLCILINDVFLK</sequence>
<dbReference type="SUPFAM" id="SSF52200">
    <property type="entry name" value="Toll/Interleukin receptor TIR domain"/>
    <property type="match status" value="1"/>
</dbReference>
<proteinExistence type="predicted"/>
<reference evidence="2" key="1">
    <citation type="submission" date="2020-10" db="EMBL/GenBank/DDBJ databases">
        <authorList>
            <person name="Gilroy R."/>
        </authorList>
    </citation>
    <scope>NUCLEOTIDE SEQUENCE</scope>
    <source>
        <strain evidence="2">6276</strain>
    </source>
</reference>
<dbReference type="AlphaFoldDB" id="A0A9D1F0Z5"/>
<dbReference type="GO" id="GO:0007165">
    <property type="term" value="P:signal transduction"/>
    <property type="evidence" value="ECO:0007669"/>
    <property type="project" value="InterPro"/>
</dbReference>
<name>A0A9D1F0Z5_9BACT</name>
<dbReference type="Gene3D" id="3.40.50.10140">
    <property type="entry name" value="Toll/interleukin-1 receptor homology (TIR) domain"/>
    <property type="match status" value="1"/>
</dbReference>
<accession>A0A9D1F0Z5</accession>
<reference evidence="2" key="2">
    <citation type="journal article" date="2021" name="PeerJ">
        <title>Extensive microbial diversity within the chicken gut microbiome revealed by metagenomics and culture.</title>
        <authorList>
            <person name="Gilroy R."/>
            <person name="Ravi A."/>
            <person name="Getino M."/>
            <person name="Pursley I."/>
            <person name="Horton D.L."/>
            <person name="Alikhan N.F."/>
            <person name="Baker D."/>
            <person name="Gharbi K."/>
            <person name="Hall N."/>
            <person name="Watson M."/>
            <person name="Adriaenssens E.M."/>
            <person name="Foster-Nyarko E."/>
            <person name="Jarju S."/>
            <person name="Secka A."/>
            <person name="Antonio M."/>
            <person name="Oren A."/>
            <person name="Chaudhuri R.R."/>
            <person name="La Ragione R."/>
            <person name="Hildebrand F."/>
            <person name="Pallen M.J."/>
        </authorList>
    </citation>
    <scope>NUCLEOTIDE SEQUENCE</scope>
    <source>
        <strain evidence="2">6276</strain>
    </source>
</reference>
<dbReference type="InterPro" id="IPR000157">
    <property type="entry name" value="TIR_dom"/>
</dbReference>
<protein>
    <submittedName>
        <fullName evidence="2">Toll/interleukin-1 receptor domain-containing protein</fullName>
    </submittedName>
</protein>
<evidence type="ECO:0000313" key="2">
    <source>
        <dbReference type="EMBL" id="HIS37558.1"/>
    </source>
</evidence>
<dbReference type="Pfam" id="PF13676">
    <property type="entry name" value="TIR_2"/>
    <property type="match status" value="1"/>
</dbReference>
<dbReference type="PROSITE" id="PS50104">
    <property type="entry name" value="TIR"/>
    <property type="match status" value="1"/>
</dbReference>